<feature type="transmembrane region" description="Helical" evidence="7">
    <location>
        <begin position="252"/>
        <end position="274"/>
    </location>
</feature>
<evidence type="ECO:0000256" key="1">
    <source>
        <dbReference type="ARBA" id="ARBA00004141"/>
    </source>
</evidence>
<evidence type="ECO:0000259" key="8">
    <source>
        <dbReference type="Pfam" id="PF01529"/>
    </source>
</evidence>
<dbReference type="Pfam" id="PF01529">
    <property type="entry name" value="DHHC"/>
    <property type="match status" value="1"/>
</dbReference>
<feature type="transmembrane region" description="Helical" evidence="7">
    <location>
        <begin position="212"/>
        <end position="232"/>
    </location>
</feature>
<gene>
    <name evidence="9" type="ORF">pdam_00001865</name>
</gene>
<keyword evidence="2 7" id="KW-0808">Transferase</keyword>
<accession>A0A3M6TNM6</accession>
<feature type="transmembrane region" description="Helical" evidence="7">
    <location>
        <begin position="111"/>
        <end position="131"/>
    </location>
</feature>
<dbReference type="InterPro" id="IPR039859">
    <property type="entry name" value="PFA4/ZDH16/20/ERF2-like"/>
</dbReference>
<dbReference type="GO" id="GO:0016020">
    <property type="term" value="C:membrane"/>
    <property type="evidence" value="ECO:0007669"/>
    <property type="project" value="UniProtKB-SubCell"/>
</dbReference>
<dbReference type="GO" id="GO:0019706">
    <property type="term" value="F:protein-cysteine S-palmitoyltransferase activity"/>
    <property type="evidence" value="ECO:0007669"/>
    <property type="project" value="UniProtKB-EC"/>
</dbReference>
<comment type="subcellular location">
    <subcellularLocation>
        <location evidence="1">Membrane</location>
        <topology evidence="1">Multi-pass membrane protein</topology>
    </subcellularLocation>
</comment>
<evidence type="ECO:0000256" key="5">
    <source>
        <dbReference type="ARBA" id="ARBA00023136"/>
    </source>
</evidence>
<evidence type="ECO:0000256" key="7">
    <source>
        <dbReference type="RuleBase" id="RU079119"/>
    </source>
</evidence>
<evidence type="ECO:0000313" key="10">
    <source>
        <dbReference type="Proteomes" id="UP000275408"/>
    </source>
</evidence>
<evidence type="ECO:0000256" key="3">
    <source>
        <dbReference type="ARBA" id="ARBA00022692"/>
    </source>
</evidence>
<dbReference type="Proteomes" id="UP000275408">
    <property type="component" value="Unassembled WGS sequence"/>
</dbReference>
<evidence type="ECO:0000256" key="6">
    <source>
        <dbReference type="ARBA" id="ARBA00023315"/>
    </source>
</evidence>
<dbReference type="PANTHER" id="PTHR12246">
    <property type="entry name" value="PALMITOYLTRANSFERASE ZDHHC16"/>
    <property type="match status" value="1"/>
</dbReference>
<keyword evidence="3 7" id="KW-0812">Transmembrane</keyword>
<dbReference type="OrthoDB" id="331948at2759"/>
<evidence type="ECO:0000256" key="2">
    <source>
        <dbReference type="ARBA" id="ARBA00022679"/>
    </source>
</evidence>
<name>A0A3M6TNM6_POCDA</name>
<dbReference type="EMBL" id="RCHS01003247">
    <property type="protein sequence ID" value="RMX42980.1"/>
    <property type="molecule type" value="Genomic_DNA"/>
</dbReference>
<feature type="domain" description="Palmitoyltransferase DHHC" evidence="8">
    <location>
        <begin position="211"/>
        <end position="292"/>
    </location>
</feature>
<evidence type="ECO:0000256" key="4">
    <source>
        <dbReference type="ARBA" id="ARBA00022989"/>
    </source>
</evidence>
<keyword evidence="10" id="KW-1185">Reference proteome</keyword>
<feature type="transmembrane region" description="Helical" evidence="7">
    <location>
        <begin position="143"/>
        <end position="161"/>
    </location>
</feature>
<proteinExistence type="inferred from homology"/>
<reference evidence="9 10" key="1">
    <citation type="journal article" date="2018" name="Sci. Rep.">
        <title>Comparative analysis of the Pocillopora damicornis genome highlights role of immune system in coral evolution.</title>
        <authorList>
            <person name="Cunning R."/>
            <person name="Bay R.A."/>
            <person name="Gillette P."/>
            <person name="Baker A.C."/>
            <person name="Traylor-Knowles N."/>
        </authorList>
    </citation>
    <scope>NUCLEOTIDE SEQUENCE [LARGE SCALE GENOMIC DNA]</scope>
    <source>
        <strain evidence="9">RSMAS</strain>
        <tissue evidence="9">Whole animal</tissue>
    </source>
</reference>
<keyword evidence="5 7" id="KW-0472">Membrane</keyword>
<dbReference type="STRING" id="46731.A0A3M6TNM6"/>
<evidence type="ECO:0000313" key="9">
    <source>
        <dbReference type="EMBL" id="RMX42980.1"/>
    </source>
</evidence>
<organism evidence="9 10">
    <name type="scientific">Pocillopora damicornis</name>
    <name type="common">Cauliflower coral</name>
    <name type="synonym">Millepora damicornis</name>
    <dbReference type="NCBI Taxonomy" id="46731"/>
    <lineage>
        <taxon>Eukaryota</taxon>
        <taxon>Metazoa</taxon>
        <taxon>Cnidaria</taxon>
        <taxon>Anthozoa</taxon>
        <taxon>Hexacorallia</taxon>
        <taxon>Scleractinia</taxon>
        <taxon>Astrocoeniina</taxon>
        <taxon>Pocilloporidae</taxon>
        <taxon>Pocillopora</taxon>
    </lineage>
</organism>
<comment type="domain">
    <text evidence="7">The DHHC domain is required for palmitoyltransferase activity.</text>
</comment>
<comment type="caution">
    <text evidence="9">The sequence shown here is derived from an EMBL/GenBank/DDBJ whole genome shotgun (WGS) entry which is preliminary data.</text>
</comment>
<keyword evidence="4 7" id="KW-1133">Transmembrane helix</keyword>
<protein>
    <recommendedName>
        <fullName evidence="7">Palmitoyltransferase</fullName>
        <ecNumber evidence="7">2.3.1.225</ecNumber>
    </recommendedName>
</protein>
<comment type="catalytic activity">
    <reaction evidence="7">
        <text>L-cysteinyl-[protein] + hexadecanoyl-CoA = S-hexadecanoyl-L-cysteinyl-[protein] + CoA</text>
        <dbReference type="Rhea" id="RHEA:36683"/>
        <dbReference type="Rhea" id="RHEA-COMP:10131"/>
        <dbReference type="Rhea" id="RHEA-COMP:11032"/>
        <dbReference type="ChEBI" id="CHEBI:29950"/>
        <dbReference type="ChEBI" id="CHEBI:57287"/>
        <dbReference type="ChEBI" id="CHEBI:57379"/>
        <dbReference type="ChEBI" id="CHEBI:74151"/>
        <dbReference type="EC" id="2.3.1.225"/>
    </reaction>
</comment>
<dbReference type="EC" id="2.3.1.225" evidence="7"/>
<dbReference type="InterPro" id="IPR001594">
    <property type="entry name" value="Palmitoyltrfase_DHHC"/>
</dbReference>
<sequence>MATPVNVEERHTDDLVQLNSTLSITAHAVCSWEPKFKGSTSKYVGYVESVEAAMAVIKQYEIETTTKFSCFKSDKMFGAGGRAVFLDKYLQDWVPADEADLSMAVFHKDPCGLICLFITYSAVFYADYCIVQHVVRPTLTESIWGSLHVCIFNIIVLLLTISHVRASFSDPGVVARPSSSLDFSEINKAKTKQTEDMWKVYKKNGSSLSLKYFILFLFYTGLASLYSIILTAVSWTMECNGCTKDYEKRTRLIYTVILMIEGVLFGLFVLAMLCDQFSAITGDLTAVEHVQRQIRTNRKPRSALLAEVFGRGGFFIWFCPCSTPPSPQQSTASERYNV</sequence>
<dbReference type="AlphaFoldDB" id="A0A3M6TNM6"/>
<keyword evidence="6 7" id="KW-0012">Acyltransferase</keyword>
<comment type="similarity">
    <text evidence="7">Belongs to the DHHC palmitoyltransferase family.</text>
</comment>